<proteinExistence type="predicted"/>
<sequence>MAGADYLSVAPAASPNAYGYCLQDHSSDTRTCSFDTLEQCIVLISGRGGSCARHPWPSEGSAMAAN</sequence>
<dbReference type="InterPro" id="IPR021937">
    <property type="entry name" value="DUF3551"/>
</dbReference>
<dbReference type="EMBL" id="SPQU01000003">
    <property type="protein sequence ID" value="TFV41073.1"/>
    <property type="molecule type" value="Genomic_DNA"/>
</dbReference>
<evidence type="ECO:0000313" key="1">
    <source>
        <dbReference type="EMBL" id="TFV41073.1"/>
    </source>
</evidence>
<dbReference type="Pfam" id="PF12071">
    <property type="entry name" value="DUF3551"/>
    <property type="match status" value="1"/>
</dbReference>
<evidence type="ECO:0000313" key="2">
    <source>
        <dbReference type="Proteomes" id="UP000298225"/>
    </source>
</evidence>
<protein>
    <submittedName>
        <fullName evidence="1">DUF3551 domain-containing protein</fullName>
    </submittedName>
</protein>
<reference evidence="1 2" key="1">
    <citation type="submission" date="2019-03" db="EMBL/GenBank/DDBJ databases">
        <title>Bradyrhizobium strains diversity isolated from Chamaecrista fasciculata.</title>
        <authorList>
            <person name="Urquiaga M.C.O."/>
            <person name="Hungria M."/>
            <person name="Delamuta J.R.M."/>
        </authorList>
    </citation>
    <scope>NUCLEOTIDE SEQUENCE [LARGE SCALE GENOMIC DNA]</scope>
    <source>
        <strain evidence="1 2">CNPSo 3424</strain>
    </source>
</reference>
<keyword evidence="2" id="KW-1185">Reference proteome</keyword>
<dbReference type="OrthoDB" id="8256163at2"/>
<dbReference type="Proteomes" id="UP000298225">
    <property type="component" value="Unassembled WGS sequence"/>
</dbReference>
<gene>
    <name evidence="1" type="ORF">E4K66_09395</name>
</gene>
<comment type="caution">
    <text evidence="1">The sequence shown here is derived from an EMBL/GenBank/DDBJ whole genome shotgun (WGS) entry which is preliminary data.</text>
</comment>
<organism evidence="1 2">
    <name type="scientific">Bradyrhizobium frederickii</name>
    <dbReference type="NCBI Taxonomy" id="2560054"/>
    <lineage>
        <taxon>Bacteria</taxon>
        <taxon>Pseudomonadati</taxon>
        <taxon>Pseudomonadota</taxon>
        <taxon>Alphaproteobacteria</taxon>
        <taxon>Hyphomicrobiales</taxon>
        <taxon>Nitrobacteraceae</taxon>
        <taxon>Bradyrhizobium</taxon>
    </lineage>
</organism>
<dbReference type="AlphaFoldDB" id="A0A4Y9LGE1"/>
<accession>A0A4Y9LGE1</accession>
<name>A0A4Y9LGE1_9BRAD</name>